<name>A0A8J7WR77_9ACTN</name>
<reference evidence="5" key="1">
    <citation type="submission" date="2021-04" db="EMBL/GenBank/DDBJ databases">
        <title>Genome based classification of Actinospica acidithermotolerans sp. nov., an actinobacterium isolated from an Indonesian hot spring.</title>
        <authorList>
            <person name="Kusuma A.B."/>
            <person name="Putra K.E."/>
            <person name="Nafisah S."/>
            <person name="Loh J."/>
            <person name="Nouioui I."/>
            <person name="Goodfellow M."/>
        </authorList>
    </citation>
    <scope>NUCLEOTIDE SEQUENCE</scope>
    <source>
        <strain evidence="5">DSM 45618</strain>
    </source>
</reference>
<evidence type="ECO:0000256" key="1">
    <source>
        <dbReference type="ARBA" id="ARBA00022729"/>
    </source>
</evidence>
<evidence type="ECO:0000313" key="6">
    <source>
        <dbReference type="Proteomes" id="UP000677913"/>
    </source>
</evidence>
<gene>
    <name evidence="5" type="ORF">KGA66_28325</name>
</gene>
<dbReference type="RefSeq" id="WP_211472550.1">
    <property type="nucleotide sequence ID" value="NZ_JAGSXH010000241.1"/>
</dbReference>
<dbReference type="GO" id="GO:0006955">
    <property type="term" value="P:immune response"/>
    <property type="evidence" value="ECO:0007669"/>
    <property type="project" value="InterPro"/>
</dbReference>
<keyword evidence="6" id="KW-1185">Reference proteome</keyword>
<evidence type="ECO:0000256" key="2">
    <source>
        <dbReference type="ARBA" id="ARBA00023157"/>
    </source>
</evidence>
<dbReference type="InterPro" id="IPR042837">
    <property type="entry name" value="PTX3"/>
</dbReference>
<dbReference type="InterPro" id="IPR006558">
    <property type="entry name" value="LamG-like"/>
</dbReference>
<proteinExistence type="predicted"/>
<dbReference type="Gene3D" id="2.60.120.200">
    <property type="match status" value="2"/>
</dbReference>
<dbReference type="PANTHER" id="PTHR46943:SF1">
    <property type="entry name" value="PENTRAXIN-RELATED PROTEIN PTX3"/>
    <property type="match status" value="1"/>
</dbReference>
<feature type="region of interest" description="Disordered" evidence="3">
    <location>
        <begin position="1"/>
        <end position="24"/>
    </location>
</feature>
<feature type="non-terminal residue" evidence="5">
    <location>
        <position position="1"/>
    </location>
</feature>
<dbReference type="Proteomes" id="UP000677913">
    <property type="component" value="Unassembled WGS sequence"/>
</dbReference>
<feature type="domain" description="LamG-like jellyroll fold" evidence="4">
    <location>
        <begin position="502"/>
        <end position="637"/>
    </location>
</feature>
<dbReference type="AlphaFoldDB" id="A0A8J7WR77"/>
<evidence type="ECO:0000256" key="3">
    <source>
        <dbReference type="SAM" id="MobiDB-lite"/>
    </source>
</evidence>
<accession>A0A8J7WR77</accession>
<feature type="compositionally biased region" description="Polar residues" evidence="3">
    <location>
        <begin position="14"/>
        <end position="24"/>
    </location>
</feature>
<evidence type="ECO:0000259" key="4">
    <source>
        <dbReference type="SMART" id="SM00560"/>
    </source>
</evidence>
<dbReference type="PANTHER" id="PTHR46943">
    <property type="entry name" value="PENTRAXIN-RELATED PROTEIN PTX3"/>
    <property type="match status" value="1"/>
</dbReference>
<dbReference type="EMBL" id="JAGSXH010000241">
    <property type="protein sequence ID" value="MBS2966973.1"/>
    <property type="molecule type" value="Genomic_DNA"/>
</dbReference>
<organism evidence="5 6">
    <name type="scientific">Actinocrinis puniceicyclus</name>
    <dbReference type="NCBI Taxonomy" id="977794"/>
    <lineage>
        <taxon>Bacteria</taxon>
        <taxon>Bacillati</taxon>
        <taxon>Actinomycetota</taxon>
        <taxon>Actinomycetes</taxon>
        <taxon>Catenulisporales</taxon>
        <taxon>Actinospicaceae</taxon>
        <taxon>Actinocrinis</taxon>
    </lineage>
</organism>
<dbReference type="InterPro" id="IPR013320">
    <property type="entry name" value="ConA-like_dom_sf"/>
</dbReference>
<dbReference type="SUPFAM" id="SSF49899">
    <property type="entry name" value="Concanavalin A-like lectins/glucanases"/>
    <property type="match status" value="2"/>
</dbReference>
<feature type="domain" description="LamG-like jellyroll fold" evidence="4">
    <location>
        <begin position="708"/>
        <end position="842"/>
    </location>
</feature>
<keyword evidence="2" id="KW-1015">Disulfide bond</keyword>
<dbReference type="SMART" id="SM00560">
    <property type="entry name" value="LamGL"/>
    <property type="match status" value="2"/>
</dbReference>
<comment type="caution">
    <text evidence="5">The sequence shown here is derived from an EMBL/GenBank/DDBJ whole genome shotgun (WGS) entry which is preliminary data.</text>
</comment>
<evidence type="ECO:0000313" key="5">
    <source>
        <dbReference type="EMBL" id="MBS2966973.1"/>
    </source>
</evidence>
<sequence length="848" mass="86320">SFTWDASRPGSPTVAATSNPTTGHSCPLSPAAPAYPVGTLCSFTLSPPVGSSISGYLYQLNQSAPLTTNSTGSATITLTLPRIVNTLTVSALSPGGNVGSDVTVTVDVTTLNPPANDGDLTGDGTADLIIPGNVSTASNTPPGLWLASGNPGGTVNSTAVNIGINGLGYSSPGAADWNGAQAISGNYCGLGTQDVLAYVPGAYDRTTNPNGGGGAIVCGDTSGAPLHVLNPVSGAQYTIFANTFQDPGTQINATQIAGGGSENDVDLGGTYDLYYGTITTDATNNIGQLDVFAAPSGNPNAIAGAIDLSNQTTPTGGTDWNHWTITTAQLPSGTAMYLWDSTTGDLYLWTGITLNANSLDQATGITYTTHPKIASGWHTGAGNLQLRAADINADGTPDLWAVTTTPGSTPTSTAYLLTNLTPTTATLTAQPAQNLTATAHTWLLNDNTTGTAASAADSTGTLTLTGTSGATWNTGDMYNPDVAFNGTSGYLNTASAAVTPNTNFTVSAWVKPTVNNGGVIFSQDGTNDSAILLYPNGSQWEFGMNNNNTNTWSYDGSVGGSYLLGVWTHLTLTYNATTKALTLYDNGVQASSITATNPPTTTGKFVIGADQGGGARGAYFNGQIADLQIWTSTQTPLPDTTHTWLLDDATTGAATTARDTTTGTAAPTALTGTSGATWHTADTFSPDVQLDSTSGALRAPGAAVTPNAGFTISAWAKPTAAGGVLFSQDGTNDSALLVYPGPSSWIFGINNAATTGWSFNSVGGGTISLNTWTHVVAVYNATTAAATLYLNGTAVASFTDTAPPTTTGAFQLGDDFQTNTHNAYFNGQIADARTWSTALTPTQVAAIN</sequence>
<keyword evidence="1" id="KW-0732">Signal</keyword>
<dbReference type="Pfam" id="PF13385">
    <property type="entry name" value="Laminin_G_3"/>
    <property type="match status" value="2"/>
</dbReference>
<protein>
    <submittedName>
        <fullName evidence="5">LamG domain-containing protein</fullName>
    </submittedName>
</protein>